<feature type="transmembrane region" description="Helical" evidence="8">
    <location>
        <begin position="235"/>
        <end position="257"/>
    </location>
</feature>
<dbReference type="RefSeq" id="WP_084412264.1">
    <property type="nucleotide sequence ID" value="NZ_FWXR01000026.1"/>
</dbReference>
<protein>
    <recommendedName>
        <fullName evidence="11">Permease</fullName>
    </recommendedName>
</protein>
<sequence length="321" mass="34403">MQTSFDIIVPIFGLIAIGTLVAYAGLLSHAVGEGLARYVFVIAVPVLLFRTLAQVDFGDANPVYLWLAYFGSAAIAWTLGTLLTRALTRCDHRTGVIAGISSSFANTVFVAIPTLDRAYGEAGLEPLLLIISIHLPLMMIASTLLVERAVVLDAKDKGERRRTMSVLETAKRVGRNLITNSIVIGIVCGLLWRATGFTLESHLNEITRLIAQTAGPVALFALGMSLTRYGLRGDILASSIVTFISLVVQPAIVWLVTTRLGLPDLWVKGAVLTAAAPAGVNAYLFATYFQVGEKLAATTILLSTMLSVFTLSAWLLILSPT</sequence>
<dbReference type="OrthoDB" id="9810457at2"/>
<feature type="transmembrane region" description="Helical" evidence="8">
    <location>
        <begin position="127"/>
        <end position="152"/>
    </location>
</feature>
<dbReference type="EMBL" id="FWXR01000026">
    <property type="protein sequence ID" value="SMD09399.1"/>
    <property type="molecule type" value="Genomic_DNA"/>
</dbReference>
<evidence type="ECO:0008006" key="11">
    <source>
        <dbReference type="Google" id="ProtNLM"/>
    </source>
</evidence>
<keyword evidence="6 8" id="KW-1133">Transmembrane helix</keyword>
<feature type="transmembrane region" description="Helical" evidence="8">
    <location>
        <begin position="295"/>
        <end position="317"/>
    </location>
</feature>
<dbReference type="GO" id="GO:0055085">
    <property type="term" value="P:transmembrane transport"/>
    <property type="evidence" value="ECO:0007669"/>
    <property type="project" value="InterPro"/>
</dbReference>
<keyword evidence="5 8" id="KW-0812">Transmembrane</keyword>
<keyword evidence="3" id="KW-0813">Transport</keyword>
<dbReference type="GO" id="GO:0005886">
    <property type="term" value="C:plasma membrane"/>
    <property type="evidence" value="ECO:0007669"/>
    <property type="project" value="UniProtKB-SubCell"/>
</dbReference>
<evidence type="ECO:0000313" key="9">
    <source>
        <dbReference type="EMBL" id="SMD09399.1"/>
    </source>
</evidence>
<evidence type="ECO:0000256" key="4">
    <source>
        <dbReference type="ARBA" id="ARBA00022475"/>
    </source>
</evidence>
<evidence type="ECO:0000256" key="8">
    <source>
        <dbReference type="SAM" id="Phobius"/>
    </source>
</evidence>
<evidence type="ECO:0000256" key="3">
    <source>
        <dbReference type="ARBA" id="ARBA00022448"/>
    </source>
</evidence>
<accession>A0A1W2EI57</accession>
<proteinExistence type="inferred from homology"/>
<evidence type="ECO:0000256" key="5">
    <source>
        <dbReference type="ARBA" id="ARBA00022692"/>
    </source>
</evidence>
<keyword evidence="4" id="KW-1003">Cell membrane</keyword>
<dbReference type="Gene3D" id="1.20.1530.20">
    <property type="match status" value="1"/>
</dbReference>
<keyword evidence="7 8" id="KW-0472">Membrane</keyword>
<dbReference type="Proteomes" id="UP000192656">
    <property type="component" value="Unassembled WGS sequence"/>
</dbReference>
<evidence type="ECO:0000313" key="10">
    <source>
        <dbReference type="Proteomes" id="UP000192656"/>
    </source>
</evidence>
<dbReference type="InterPro" id="IPR004776">
    <property type="entry name" value="Mem_transp_PIN-like"/>
</dbReference>
<feature type="transmembrane region" description="Helical" evidence="8">
    <location>
        <begin position="63"/>
        <end position="83"/>
    </location>
</feature>
<evidence type="ECO:0000256" key="6">
    <source>
        <dbReference type="ARBA" id="ARBA00022989"/>
    </source>
</evidence>
<dbReference type="Pfam" id="PF03547">
    <property type="entry name" value="Mem_trans"/>
    <property type="match status" value="1"/>
</dbReference>
<feature type="transmembrane region" description="Helical" evidence="8">
    <location>
        <begin position="95"/>
        <end position="115"/>
    </location>
</feature>
<reference evidence="9 10" key="1">
    <citation type="submission" date="2017-04" db="EMBL/GenBank/DDBJ databases">
        <authorList>
            <person name="Afonso C.L."/>
            <person name="Miller P.J."/>
            <person name="Scott M.A."/>
            <person name="Spackman E."/>
            <person name="Goraichik I."/>
            <person name="Dimitrov K.M."/>
            <person name="Suarez D.L."/>
            <person name="Swayne D.E."/>
        </authorList>
    </citation>
    <scope>NUCLEOTIDE SEQUENCE [LARGE SCALE GENOMIC DNA]</scope>
    <source>
        <strain evidence="9 10">CGMCC 1.10972</strain>
    </source>
</reference>
<feature type="transmembrane region" description="Helical" evidence="8">
    <location>
        <begin position="38"/>
        <end position="57"/>
    </location>
</feature>
<comment type="subcellular location">
    <subcellularLocation>
        <location evidence="1">Cell membrane</location>
        <topology evidence="1">Multi-pass membrane protein</topology>
    </subcellularLocation>
</comment>
<organism evidence="9 10">
    <name type="scientific">Fulvimarina manganoxydans</name>
    <dbReference type="NCBI Taxonomy" id="937218"/>
    <lineage>
        <taxon>Bacteria</taxon>
        <taxon>Pseudomonadati</taxon>
        <taxon>Pseudomonadota</taxon>
        <taxon>Alphaproteobacteria</taxon>
        <taxon>Hyphomicrobiales</taxon>
        <taxon>Aurantimonadaceae</taxon>
        <taxon>Fulvimarina</taxon>
    </lineage>
</organism>
<keyword evidence="10" id="KW-1185">Reference proteome</keyword>
<evidence type="ECO:0000256" key="7">
    <source>
        <dbReference type="ARBA" id="ARBA00023136"/>
    </source>
</evidence>
<dbReference type="PANTHER" id="PTHR36838:SF3">
    <property type="entry name" value="TRANSPORTER AUXIN EFFLUX CARRIER EC FAMILY"/>
    <property type="match status" value="1"/>
</dbReference>
<feature type="transmembrane region" description="Helical" evidence="8">
    <location>
        <begin position="7"/>
        <end position="26"/>
    </location>
</feature>
<gene>
    <name evidence="9" type="ORF">SAMN06297251_12613</name>
</gene>
<comment type="similarity">
    <text evidence="2">Belongs to the auxin efflux carrier (TC 2.A.69) family.</text>
</comment>
<feature type="transmembrane region" description="Helical" evidence="8">
    <location>
        <begin position="173"/>
        <end position="194"/>
    </location>
</feature>
<evidence type="ECO:0000256" key="1">
    <source>
        <dbReference type="ARBA" id="ARBA00004651"/>
    </source>
</evidence>
<dbReference type="PANTHER" id="PTHR36838">
    <property type="entry name" value="AUXIN EFFLUX CARRIER FAMILY PROTEIN"/>
    <property type="match status" value="1"/>
</dbReference>
<dbReference type="STRING" id="937218.SAMN06297251_12613"/>
<name>A0A1W2EI57_9HYPH</name>
<dbReference type="InterPro" id="IPR038770">
    <property type="entry name" value="Na+/solute_symporter_sf"/>
</dbReference>
<feature type="transmembrane region" description="Helical" evidence="8">
    <location>
        <begin position="269"/>
        <end position="288"/>
    </location>
</feature>
<dbReference type="AlphaFoldDB" id="A0A1W2EI57"/>
<evidence type="ECO:0000256" key="2">
    <source>
        <dbReference type="ARBA" id="ARBA00010145"/>
    </source>
</evidence>